<accession>A0A2A3TXC4</accession>
<dbReference type="SUPFAM" id="SSF116734">
    <property type="entry name" value="DNA methylase specificity domain"/>
    <property type="match status" value="1"/>
</dbReference>
<evidence type="ECO:0000313" key="6">
    <source>
        <dbReference type="Proteomes" id="UP000217918"/>
    </source>
</evidence>
<evidence type="ECO:0000313" key="5">
    <source>
        <dbReference type="EMBL" id="PBQ23447.1"/>
    </source>
</evidence>
<organism evidence="5 6">
    <name type="scientific">Levilactobacillus brevis</name>
    <name type="common">Lactobacillus brevis</name>
    <dbReference type="NCBI Taxonomy" id="1580"/>
    <lineage>
        <taxon>Bacteria</taxon>
        <taxon>Bacillati</taxon>
        <taxon>Bacillota</taxon>
        <taxon>Bacilli</taxon>
        <taxon>Lactobacillales</taxon>
        <taxon>Lactobacillaceae</taxon>
        <taxon>Levilactobacillus</taxon>
    </lineage>
</organism>
<dbReference type="AlphaFoldDB" id="A0A2A3TXC4"/>
<dbReference type="GO" id="GO:0009307">
    <property type="term" value="P:DNA restriction-modification system"/>
    <property type="evidence" value="ECO:0007669"/>
    <property type="project" value="UniProtKB-KW"/>
</dbReference>
<proteinExistence type="inferred from homology"/>
<gene>
    <name evidence="5" type="ORF">CNR29_05285</name>
</gene>
<name>A0A2A3TXC4_LEVBR</name>
<dbReference type="GO" id="GO:0004519">
    <property type="term" value="F:endonuclease activity"/>
    <property type="evidence" value="ECO:0007669"/>
    <property type="project" value="UniProtKB-KW"/>
</dbReference>
<dbReference type="GO" id="GO:0003677">
    <property type="term" value="F:DNA binding"/>
    <property type="evidence" value="ECO:0007669"/>
    <property type="project" value="UniProtKB-KW"/>
</dbReference>
<protein>
    <submittedName>
        <fullName evidence="5">Type II restriction endonuclease subunit S</fullName>
    </submittedName>
</protein>
<sequence>MEEVIYLISLSDKRWATFSLGNIFTLSRGKRLTKSDQSTGKVPYISSTAQNNGVAALIDTPSKKFRSFHSFIGVNNSGSVGAAFYHTYPAIVSDHVTALMNRKLNQYNAIFITTLISKSLNKKFSFNHEISDNLMRIQKIMLPIDSNNQPDWQFMEDYIKSLPNANLI</sequence>
<keyword evidence="5" id="KW-0378">Hydrolase</keyword>
<reference evidence="5 6" key="1">
    <citation type="submission" date="2017-09" db="EMBL/GenBank/DDBJ databases">
        <title>Genome sequence of Lactobacillus brevis D7.</title>
        <authorList>
            <person name="Kwon M.-S."/>
            <person name="Lim S.K."/>
            <person name="Choi H.-J."/>
        </authorList>
    </citation>
    <scope>NUCLEOTIDE SEQUENCE [LARGE SCALE GENOMIC DNA]</scope>
    <source>
        <strain evidence="5 6">D7</strain>
    </source>
</reference>
<comment type="similarity">
    <text evidence="1">Belongs to the type-I restriction system S methylase family.</text>
</comment>
<feature type="domain" description="Type I restriction modification DNA specificity" evidence="4">
    <location>
        <begin position="13"/>
        <end position="160"/>
    </location>
</feature>
<dbReference type="InterPro" id="IPR000055">
    <property type="entry name" value="Restrct_endonuc_typeI_TRD"/>
</dbReference>
<evidence type="ECO:0000259" key="4">
    <source>
        <dbReference type="Pfam" id="PF01420"/>
    </source>
</evidence>
<keyword evidence="5" id="KW-0540">Nuclease</keyword>
<dbReference type="Proteomes" id="UP000217918">
    <property type="component" value="Unassembled WGS sequence"/>
</dbReference>
<evidence type="ECO:0000256" key="3">
    <source>
        <dbReference type="ARBA" id="ARBA00023125"/>
    </source>
</evidence>
<dbReference type="InterPro" id="IPR044946">
    <property type="entry name" value="Restrct_endonuc_typeI_TRD_sf"/>
</dbReference>
<keyword evidence="5" id="KW-0255">Endonuclease</keyword>
<dbReference type="Gene3D" id="3.90.220.20">
    <property type="entry name" value="DNA methylase specificity domains"/>
    <property type="match status" value="1"/>
</dbReference>
<keyword evidence="2" id="KW-0680">Restriction system</keyword>
<dbReference type="EMBL" id="NVYO01000001">
    <property type="protein sequence ID" value="PBQ23447.1"/>
    <property type="molecule type" value="Genomic_DNA"/>
</dbReference>
<dbReference type="Pfam" id="PF01420">
    <property type="entry name" value="Methylase_S"/>
    <property type="match status" value="1"/>
</dbReference>
<evidence type="ECO:0000256" key="2">
    <source>
        <dbReference type="ARBA" id="ARBA00022747"/>
    </source>
</evidence>
<comment type="caution">
    <text evidence="5">The sequence shown here is derived from an EMBL/GenBank/DDBJ whole genome shotgun (WGS) entry which is preliminary data.</text>
</comment>
<dbReference type="RefSeq" id="WP_096109887.1">
    <property type="nucleotide sequence ID" value="NZ_NVYO01000001.1"/>
</dbReference>
<evidence type="ECO:0000256" key="1">
    <source>
        <dbReference type="ARBA" id="ARBA00010923"/>
    </source>
</evidence>
<keyword evidence="3" id="KW-0238">DNA-binding</keyword>